<reference evidence="1" key="1">
    <citation type="submission" date="2022-10" db="EMBL/GenBank/DDBJ databases">
        <title>Fusarium specimens isolated from Avocado Roots.</title>
        <authorList>
            <person name="Stajich J."/>
            <person name="Roper C."/>
            <person name="Heimlech-Rivalta G."/>
        </authorList>
    </citation>
    <scope>NUCLEOTIDE SEQUENCE</scope>
    <source>
        <strain evidence="1">CF00143</strain>
    </source>
</reference>
<sequence>MSAKRLITDLPTELRQKIFAEYFKVQGGYAYDVESDKLRNAADSTLIDLALMYTCRSIANDCKQLPLTVNTVHFSTVYLEDWRNLAACFNAAATYYRVLQENILLHLARLITPEMYQQIEEEFPTFQSKFEETRREHIRFWHNGEDPHPAIALPDTKASDDVQYPSCGFVKEFFEENISRPCESPLAYRGFAYIDQNRWKYRRSQDASIGRMPHLEVWDFYDNKWDDSASGEVHRCSPRLLALIADHSPKEFANRVYLHLPHWRETYPAETFLDMKLGLEWWAMPSGTELSIFLDRLGAPDYLWRRPNMWSYDHLKFVNDLTNAVGSPFSYGQFQNPPVDFEIRVREKCRFSAAAAAIRFIKLLPDHQRKQLRTISLYEDLPAVNLPSLHGQGLVPLLKENTKLKVQRRVSVVDCIMNLYPTIYYTDHYLLRGQSDHYINGSFAPSLSCWLLDTLSVANAGTPSDSFSLLLDSGPDADICTEAFEQIIHGCFARARAWKHGLETGTITHESNEAIRCLTRRFACASELGFEEAVMQLVNQSSPVLRCNFNPGFHHDHQQILDNVRDKCFEEGYDAFKYWFKYFFKENVLGRVNLPDHFRYVERMSRVYEIQSGDQYLESQGRELSHVRTVEEMLKHRKERERQERAARGYIY</sequence>
<organism evidence="1 2">
    <name type="scientific">Fusarium irregulare</name>
    <dbReference type="NCBI Taxonomy" id="2494466"/>
    <lineage>
        <taxon>Eukaryota</taxon>
        <taxon>Fungi</taxon>
        <taxon>Dikarya</taxon>
        <taxon>Ascomycota</taxon>
        <taxon>Pezizomycotina</taxon>
        <taxon>Sordariomycetes</taxon>
        <taxon>Hypocreomycetidae</taxon>
        <taxon>Hypocreales</taxon>
        <taxon>Nectriaceae</taxon>
        <taxon>Fusarium</taxon>
        <taxon>Fusarium incarnatum-equiseti species complex</taxon>
    </lineage>
</organism>
<comment type="caution">
    <text evidence="1">The sequence shown here is derived from an EMBL/GenBank/DDBJ whole genome shotgun (WGS) entry which is preliminary data.</text>
</comment>
<keyword evidence="2" id="KW-1185">Reference proteome</keyword>
<proteinExistence type="predicted"/>
<name>A0A9W8PD36_9HYPO</name>
<evidence type="ECO:0000313" key="2">
    <source>
        <dbReference type="Proteomes" id="UP001152130"/>
    </source>
</evidence>
<accession>A0A9W8PD36</accession>
<dbReference type="AlphaFoldDB" id="A0A9W8PD36"/>
<evidence type="ECO:0000313" key="1">
    <source>
        <dbReference type="EMBL" id="KAJ4002817.1"/>
    </source>
</evidence>
<gene>
    <name evidence="1" type="ORF">NW766_012751</name>
</gene>
<dbReference type="Proteomes" id="UP001152130">
    <property type="component" value="Unassembled WGS sequence"/>
</dbReference>
<dbReference type="EMBL" id="JAPDHF010000030">
    <property type="protein sequence ID" value="KAJ4002817.1"/>
    <property type="molecule type" value="Genomic_DNA"/>
</dbReference>
<protein>
    <submittedName>
        <fullName evidence="1">Uncharacterized protein</fullName>
    </submittedName>
</protein>
<dbReference type="OrthoDB" id="5062850at2759"/>